<feature type="compositionally biased region" description="Basic and acidic residues" evidence="1">
    <location>
        <begin position="87"/>
        <end position="98"/>
    </location>
</feature>
<name>A0A2R4C871_9BURK</name>
<dbReference type="AlphaFoldDB" id="A0A2R4C871"/>
<dbReference type="RefSeq" id="WP_107141098.1">
    <property type="nucleotide sequence ID" value="NZ_CP028324.1"/>
</dbReference>
<evidence type="ECO:0000313" key="3">
    <source>
        <dbReference type="Proteomes" id="UP000240505"/>
    </source>
</evidence>
<proteinExistence type="predicted"/>
<dbReference type="KEGG" id="masz:C9I28_08410"/>
<sequence length="129" mass="13755">MLRDALSTPHLHGDWGLSQCLICASGKISSWLASCVSGHAVLTPSRLPDSGLVQVIALTTVTVCLSRAGSCVLRIMPQPDSVGSTNMERDSDSGKECRYFMSGNDASDTSRLTDVRRDKQGTATGVRRA</sequence>
<feature type="region of interest" description="Disordered" evidence="1">
    <location>
        <begin position="79"/>
        <end position="129"/>
    </location>
</feature>
<evidence type="ECO:0000256" key="1">
    <source>
        <dbReference type="SAM" id="MobiDB-lite"/>
    </source>
</evidence>
<evidence type="ECO:0000313" key="2">
    <source>
        <dbReference type="EMBL" id="AVR95748.1"/>
    </source>
</evidence>
<keyword evidence="3" id="KW-1185">Reference proteome</keyword>
<gene>
    <name evidence="2" type="ORF">C9I28_08410</name>
</gene>
<dbReference type="EMBL" id="CP028324">
    <property type="protein sequence ID" value="AVR95748.1"/>
    <property type="molecule type" value="Genomic_DNA"/>
</dbReference>
<reference evidence="2 3" key="1">
    <citation type="submission" date="2018-03" db="EMBL/GenBank/DDBJ databases">
        <title>Massilia armeniaca sp. nov., isolated from desert soil.</title>
        <authorList>
            <person name="Huang H."/>
            <person name="Ren M."/>
        </authorList>
    </citation>
    <scope>NUCLEOTIDE SEQUENCE [LARGE SCALE GENOMIC DNA]</scope>
    <source>
        <strain evidence="2 3">ZMN-3</strain>
    </source>
</reference>
<feature type="compositionally biased region" description="Basic and acidic residues" evidence="1">
    <location>
        <begin position="111"/>
        <end position="120"/>
    </location>
</feature>
<organism evidence="2 3">
    <name type="scientific">Pseudoduganella armeniaca</name>
    <dbReference type="NCBI Taxonomy" id="2072590"/>
    <lineage>
        <taxon>Bacteria</taxon>
        <taxon>Pseudomonadati</taxon>
        <taxon>Pseudomonadota</taxon>
        <taxon>Betaproteobacteria</taxon>
        <taxon>Burkholderiales</taxon>
        <taxon>Oxalobacteraceae</taxon>
        <taxon>Telluria group</taxon>
        <taxon>Pseudoduganella</taxon>
    </lineage>
</organism>
<protein>
    <submittedName>
        <fullName evidence="2">Uncharacterized protein</fullName>
    </submittedName>
</protein>
<accession>A0A2R4C871</accession>
<dbReference type="Proteomes" id="UP000240505">
    <property type="component" value="Chromosome"/>
</dbReference>